<dbReference type="RefSeq" id="WP_377788674.1">
    <property type="nucleotide sequence ID" value="NZ_JBHLYQ010000031.1"/>
</dbReference>
<dbReference type="InterPro" id="IPR006683">
    <property type="entry name" value="Thioestr_dom"/>
</dbReference>
<feature type="domain" description="Thioesterase" evidence="1">
    <location>
        <begin position="60"/>
        <end position="131"/>
    </location>
</feature>
<organism evidence="2 3">
    <name type="scientific">Aciditerrimonas ferrireducens</name>
    <dbReference type="NCBI Taxonomy" id="667306"/>
    <lineage>
        <taxon>Bacteria</taxon>
        <taxon>Bacillati</taxon>
        <taxon>Actinomycetota</taxon>
        <taxon>Acidimicrobiia</taxon>
        <taxon>Acidimicrobiales</taxon>
        <taxon>Acidimicrobiaceae</taxon>
        <taxon>Aciditerrimonas</taxon>
    </lineage>
</organism>
<name>A0ABV6C175_9ACTN</name>
<dbReference type="Pfam" id="PF03061">
    <property type="entry name" value="4HBT"/>
    <property type="match status" value="1"/>
</dbReference>
<reference evidence="2 3" key="1">
    <citation type="submission" date="2024-09" db="EMBL/GenBank/DDBJ databases">
        <authorList>
            <person name="Sun Q."/>
            <person name="Mori K."/>
        </authorList>
    </citation>
    <scope>NUCLEOTIDE SEQUENCE [LARGE SCALE GENOMIC DNA]</scope>
    <source>
        <strain evidence="2 3">JCM 15389</strain>
    </source>
</reference>
<evidence type="ECO:0000313" key="3">
    <source>
        <dbReference type="Proteomes" id="UP001589788"/>
    </source>
</evidence>
<dbReference type="SUPFAM" id="SSF54637">
    <property type="entry name" value="Thioesterase/thiol ester dehydrase-isomerase"/>
    <property type="match status" value="1"/>
</dbReference>
<evidence type="ECO:0000259" key="1">
    <source>
        <dbReference type="Pfam" id="PF03061"/>
    </source>
</evidence>
<dbReference type="InterPro" id="IPR029069">
    <property type="entry name" value="HotDog_dom_sf"/>
</dbReference>
<keyword evidence="2" id="KW-0378">Hydrolase</keyword>
<proteinExistence type="predicted"/>
<dbReference type="GO" id="GO:0016787">
    <property type="term" value="F:hydrolase activity"/>
    <property type="evidence" value="ECO:0007669"/>
    <property type="project" value="UniProtKB-KW"/>
</dbReference>
<keyword evidence="3" id="KW-1185">Reference proteome</keyword>
<sequence>MQRRVKDMDRWLGDGGMPLLAEVGVGFEDYGVDGEDLGWAEARWTPTALACNPHGIVQAGVHGLVLDAAMNFAINAALPGRDRTRGTLEMKVETMRPAARDQLYRVRGEVVRMARQVCYAEASVHDGEGRIVSRATGTFMLHREPAPAEA</sequence>
<dbReference type="CDD" id="cd03443">
    <property type="entry name" value="PaaI_thioesterase"/>
    <property type="match status" value="1"/>
</dbReference>
<dbReference type="EMBL" id="JBHLYQ010000031">
    <property type="protein sequence ID" value="MFC0081443.1"/>
    <property type="molecule type" value="Genomic_DNA"/>
</dbReference>
<evidence type="ECO:0000313" key="2">
    <source>
        <dbReference type="EMBL" id="MFC0081443.1"/>
    </source>
</evidence>
<comment type="caution">
    <text evidence="2">The sequence shown here is derived from an EMBL/GenBank/DDBJ whole genome shotgun (WGS) entry which is preliminary data.</text>
</comment>
<protein>
    <submittedName>
        <fullName evidence="2">PaaI family thioesterase</fullName>
        <ecNumber evidence="2">3.1.2.-</ecNumber>
    </submittedName>
</protein>
<dbReference type="EC" id="3.1.2.-" evidence="2"/>
<dbReference type="Gene3D" id="3.10.129.10">
    <property type="entry name" value="Hotdog Thioesterase"/>
    <property type="match status" value="1"/>
</dbReference>
<dbReference type="Proteomes" id="UP001589788">
    <property type="component" value="Unassembled WGS sequence"/>
</dbReference>
<accession>A0ABV6C175</accession>
<gene>
    <name evidence="2" type="ORF">ACFFRE_04660</name>
</gene>